<feature type="transmembrane region" description="Helical" evidence="8">
    <location>
        <begin position="795"/>
        <end position="815"/>
    </location>
</feature>
<feature type="transmembrane region" description="Helical" evidence="8">
    <location>
        <begin position="464"/>
        <end position="488"/>
    </location>
</feature>
<evidence type="ECO:0000256" key="2">
    <source>
        <dbReference type="ARBA" id="ARBA00009671"/>
    </source>
</evidence>
<feature type="transmembrane region" description="Helical" evidence="8">
    <location>
        <begin position="508"/>
        <end position="528"/>
    </location>
</feature>
<sequence>MVSRKIAKKLSSRKISRAYVSLTNVSNDQGIQEEKLDEHAAPNENKNCEEVYDEDMSGERGTYFRDGERKIDFVLVYIEEKNAIYEAKLIGFRDRFLSNLKKSSIEMEEEKCDDKENILHFIKCHCPLKVLKYYAEELSFKAPLALRQRKKTNWSERMLAKFGLPNLFYEKIPLTPPDYFTASFQADKFHLFIGSENPNTFFTDTERTYICYEILESTPYGSRQKGEIGIERLIAEKIFDAAYPLHVGTHIRPPQEGPDSPEDEPQLNQRQILKMYWATWGKWLKYQPLDHIRSYFGEKISFYFAWLGQYTAWLLLPSLVGLLVFVYGCVTMNSSDNRDALDICEHANWTYKMCPLCDEHIGCEYWDLKKSCMLAKLSYLFDNAATVFFAIFVSFWAVFFLEFWKRKEITLAYYWDCLDYESEVEKPRPSYVALAPCIEKNPITGIPEPYFPPEQRVPRIYSGIMIVLTMVSLVWIFMVGIIVYKLLVYRPLALNKFTSARALQITNISGAVCNLICILILSMVYEKVALALTHWEMHRTQTEYEDNLTFKVFVFQFVNFYSSIFYIAFFKGKSVGYPGNYTQIMGLRMEECGPGGCLIELAQQLFIIMVGKQMIGNVQEVMIPLIKHKWRKRKRRKETTVLKPIWEDDYELVENEGLMAEYLEMVIQFGFITIFVAAFPLAPLFALLNNIFEIRIDSNKLICETRRPVAERAQDIGIWYSILDAIAKIAVISNAFLIAFTSNFLPKLLYRYTISQNGSLEGYLNYSLAVSPPNTTLHTCRYRDFRDEEGRLTAFYWHLLASKLCFVIVFEHFVFATHRLIDFLVPDIPKELDVAIKKEAYQAKSLMSHNLSSIYTKSEDEISEHN</sequence>
<comment type="subcellular location">
    <subcellularLocation>
        <location evidence="1">Cell membrane</location>
        <topology evidence="1">Multi-pass membrane protein</topology>
    </subcellularLocation>
    <subcellularLocation>
        <location evidence="8">Membrane</location>
        <topology evidence="8">Multi-pass membrane protein</topology>
    </subcellularLocation>
</comment>
<dbReference type="Pfam" id="PF04547">
    <property type="entry name" value="Anoctamin"/>
    <property type="match status" value="1"/>
</dbReference>
<dbReference type="Pfam" id="PF16178">
    <property type="entry name" value="Anoct_dimer"/>
    <property type="match status" value="1"/>
</dbReference>
<evidence type="ECO:0000256" key="7">
    <source>
        <dbReference type="ARBA" id="ARBA00023180"/>
    </source>
</evidence>
<feature type="domain" description="Anoctamin transmembrane" evidence="9">
    <location>
        <begin position="292"/>
        <end position="839"/>
    </location>
</feature>
<dbReference type="Proteomes" id="UP001652625">
    <property type="component" value="Chromosome 06"/>
</dbReference>
<feature type="transmembrane region" description="Helical" evidence="8">
    <location>
        <begin position="384"/>
        <end position="404"/>
    </location>
</feature>
<evidence type="ECO:0000256" key="6">
    <source>
        <dbReference type="ARBA" id="ARBA00023136"/>
    </source>
</evidence>
<feature type="transmembrane region" description="Helical" evidence="8">
    <location>
        <begin position="548"/>
        <end position="569"/>
    </location>
</feature>
<accession>A0ABM4C1A6</accession>
<keyword evidence="7" id="KW-0325">Glycoprotein</keyword>
<feature type="transmembrane region" description="Helical" evidence="8">
    <location>
        <begin position="303"/>
        <end position="327"/>
    </location>
</feature>
<evidence type="ECO:0000256" key="5">
    <source>
        <dbReference type="ARBA" id="ARBA00022989"/>
    </source>
</evidence>
<keyword evidence="4 8" id="KW-0812">Transmembrane</keyword>
<keyword evidence="3" id="KW-1003">Cell membrane</keyword>
<proteinExistence type="inferred from homology"/>
<protein>
    <recommendedName>
        <fullName evidence="8">Anoctamin</fullName>
    </recommendedName>
</protein>
<evidence type="ECO:0000259" key="9">
    <source>
        <dbReference type="Pfam" id="PF04547"/>
    </source>
</evidence>
<evidence type="ECO:0000313" key="11">
    <source>
        <dbReference type="Proteomes" id="UP001652625"/>
    </source>
</evidence>
<name>A0ABM4C1A6_HYDVU</name>
<evidence type="ECO:0000256" key="4">
    <source>
        <dbReference type="ARBA" id="ARBA00022692"/>
    </source>
</evidence>
<keyword evidence="11" id="KW-1185">Reference proteome</keyword>
<evidence type="ECO:0000313" key="12">
    <source>
        <dbReference type="RefSeq" id="XP_065655307.1"/>
    </source>
</evidence>
<feature type="domain" description="Anoctamin dimerisation" evidence="10">
    <location>
        <begin position="63"/>
        <end position="289"/>
    </location>
</feature>
<organism evidence="11 12">
    <name type="scientific">Hydra vulgaris</name>
    <name type="common">Hydra</name>
    <name type="synonym">Hydra attenuata</name>
    <dbReference type="NCBI Taxonomy" id="6087"/>
    <lineage>
        <taxon>Eukaryota</taxon>
        <taxon>Metazoa</taxon>
        <taxon>Cnidaria</taxon>
        <taxon>Hydrozoa</taxon>
        <taxon>Hydroidolina</taxon>
        <taxon>Anthoathecata</taxon>
        <taxon>Aplanulata</taxon>
        <taxon>Hydridae</taxon>
        <taxon>Hydra</taxon>
    </lineage>
</organism>
<gene>
    <name evidence="12" type="primary">LOC100203187</name>
</gene>
<feature type="transmembrane region" description="Helical" evidence="8">
    <location>
        <begin position="716"/>
        <end position="740"/>
    </location>
</feature>
<dbReference type="GeneID" id="100203187"/>
<evidence type="ECO:0000256" key="1">
    <source>
        <dbReference type="ARBA" id="ARBA00004651"/>
    </source>
</evidence>
<evidence type="ECO:0000256" key="3">
    <source>
        <dbReference type="ARBA" id="ARBA00022475"/>
    </source>
</evidence>
<dbReference type="InterPro" id="IPR032394">
    <property type="entry name" value="Anoct_dimer"/>
</dbReference>
<feature type="transmembrane region" description="Helical" evidence="8">
    <location>
        <begin position="665"/>
        <end position="688"/>
    </location>
</feature>
<keyword evidence="6 8" id="KW-0472">Membrane</keyword>
<evidence type="ECO:0000259" key="10">
    <source>
        <dbReference type="Pfam" id="PF16178"/>
    </source>
</evidence>
<dbReference type="PANTHER" id="PTHR12308">
    <property type="entry name" value="ANOCTAMIN"/>
    <property type="match status" value="1"/>
</dbReference>
<comment type="similarity">
    <text evidence="2 8">Belongs to the anoctamin family.</text>
</comment>
<evidence type="ECO:0000256" key="8">
    <source>
        <dbReference type="RuleBase" id="RU280814"/>
    </source>
</evidence>
<dbReference type="PANTHER" id="PTHR12308:SF84">
    <property type="entry name" value="ANOCTAMIN"/>
    <property type="match status" value="1"/>
</dbReference>
<reference evidence="12" key="1">
    <citation type="submission" date="2025-08" db="UniProtKB">
        <authorList>
            <consortium name="RefSeq"/>
        </authorList>
    </citation>
    <scope>IDENTIFICATION</scope>
</reference>
<dbReference type="RefSeq" id="XP_065655307.1">
    <property type="nucleotide sequence ID" value="XM_065799235.1"/>
</dbReference>
<keyword evidence="5 8" id="KW-1133">Transmembrane helix</keyword>
<dbReference type="InterPro" id="IPR007632">
    <property type="entry name" value="Anoctamin"/>
</dbReference>
<dbReference type="InterPro" id="IPR049452">
    <property type="entry name" value="Anoctamin_TM"/>
</dbReference>